<evidence type="ECO:0000256" key="4">
    <source>
        <dbReference type="ARBA" id="ARBA00022825"/>
    </source>
</evidence>
<feature type="chain" id="PRO_5045435482" description="Peptidase S8/S53 domain-containing protein" evidence="7">
    <location>
        <begin position="32"/>
        <end position="469"/>
    </location>
</feature>
<gene>
    <name evidence="9" type="ORF">psyc5s11_53520</name>
</gene>
<organism evidence="9 10">
    <name type="scientific">Clostridium gelidum</name>
    <dbReference type="NCBI Taxonomy" id="704125"/>
    <lineage>
        <taxon>Bacteria</taxon>
        <taxon>Bacillati</taxon>
        <taxon>Bacillota</taxon>
        <taxon>Clostridia</taxon>
        <taxon>Eubacteriales</taxon>
        <taxon>Clostridiaceae</taxon>
        <taxon>Clostridium</taxon>
    </lineage>
</organism>
<dbReference type="PANTHER" id="PTHR43806:SF11">
    <property type="entry name" value="CEREVISIN-RELATED"/>
    <property type="match status" value="1"/>
</dbReference>
<evidence type="ECO:0000313" key="10">
    <source>
        <dbReference type="Proteomes" id="UP000824633"/>
    </source>
</evidence>
<proteinExistence type="inferred from homology"/>
<dbReference type="PROSITE" id="PS51892">
    <property type="entry name" value="SUBTILASE"/>
    <property type="match status" value="1"/>
</dbReference>
<feature type="domain" description="Peptidase S8/S53" evidence="8">
    <location>
        <begin position="151"/>
        <end position="460"/>
    </location>
</feature>
<comment type="similarity">
    <text evidence="1 5 6">Belongs to the peptidase S8 family.</text>
</comment>
<dbReference type="PROSITE" id="PS00136">
    <property type="entry name" value="SUBTILASE_ASP"/>
    <property type="match status" value="1"/>
</dbReference>
<dbReference type="InterPro" id="IPR022398">
    <property type="entry name" value="Peptidase_S8_His-AS"/>
</dbReference>
<evidence type="ECO:0000256" key="7">
    <source>
        <dbReference type="SAM" id="SignalP"/>
    </source>
</evidence>
<feature type="signal peptide" evidence="7">
    <location>
        <begin position="1"/>
        <end position="31"/>
    </location>
</feature>
<keyword evidence="3 5" id="KW-0378">Hydrolase</keyword>
<reference evidence="10" key="1">
    <citation type="submission" date="2021-07" db="EMBL/GenBank/DDBJ databases">
        <title>Complete genome sequencing of a Clostridium isolate.</title>
        <authorList>
            <person name="Ueki A."/>
            <person name="Tonouchi A."/>
        </authorList>
    </citation>
    <scope>NUCLEOTIDE SEQUENCE [LARGE SCALE GENOMIC DNA]</scope>
    <source>
        <strain evidence="10">C5S11</strain>
    </source>
</reference>
<sequence length="469" mass="50488">MKNAKKKLIYFLTSIVVFSFTILPNNTVATAATTGEKNINLVILFNDNSIDKNVKDIVTNAGGKIVNEFPDLGGIEVKCPAKLIPTIKSQNSVQSLSPNHVIKLSNEKTEEFTGSEDDSIFASDNLYQNYQWNIKRVTNNGESFNLESGNHDVVVGIIDSGVDTTHPDLVDNFLGGKNLVPANFGNDSSETGNSDDVTDRLGHGTNVAGIIAANGKTKGVAPNIGFKSYRILNQHGDTNATICSSAIMASVNDGVKVINLSIGAYDLKGKCYWTDPDTGIKYNIGADMAEYSLFKRAIKYATENNVTVIAAAGNESLDCDNNKNLTNYLNSQYGAQGFSYTGLTYEAPGDIKNVITVSATGKDDRFASYTNYGKKFIDISAPGGDIFESSDISDMCLTTAINSDYTWIQGTSISAPEVSAVAALIICKNNDITPKQVAKKIYKTADKLDNNNSSKYYGAGIVNAYKAIQ</sequence>
<evidence type="ECO:0000256" key="5">
    <source>
        <dbReference type="PROSITE-ProRule" id="PRU01240"/>
    </source>
</evidence>
<name>A0ABM7TDR9_9CLOT</name>
<keyword evidence="2 5" id="KW-0645">Protease</keyword>
<evidence type="ECO:0000256" key="2">
    <source>
        <dbReference type="ARBA" id="ARBA00022670"/>
    </source>
</evidence>
<evidence type="ECO:0000313" key="9">
    <source>
        <dbReference type="EMBL" id="BCZ49285.1"/>
    </source>
</evidence>
<accession>A0ABM7TDR9</accession>
<dbReference type="PROSITE" id="PS00137">
    <property type="entry name" value="SUBTILASE_HIS"/>
    <property type="match status" value="1"/>
</dbReference>
<dbReference type="InterPro" id="IPR015500">
    <property type="entry name" value="Peptidase_S8_subtilisin-rel"/>
</dbReference>
<protein>
    <recommendedName>
        <fullName evidence="8">Peptidase S8/S53 domain-containing protein</fullName>
    </recommendedName>
</protein>
<dbReference type="InterPro" id="IPR050131">
    <property type="entry name" value="Peptidase_S8_subtilisin-like"/>
</dbReference>
<dbReference type="InterPro" id="IPR036852">
    <property type="entry name" value="Peptidase_S8/S53_dom_sf"/>
</dbReference>
<dbReference type="SUPFAM" id="SSF54897">
    <property type="entry name" value="Protease propeptides/inhibitors"/>
    <property type="match status" value="1"/>
</dbReference>
<keyword evidence="10" id="KW-1185">Reference proteome</keyword>
<dbReference type="CDD" id="cd07482">
    <property type="entry name" value="Peptidases_S8_Lantibiotic_specific_protease"/>
    <property type="match status" value="1"/>
</dbReference>
<keyword evidence="4 5" id="KW-0720">Serine protease</keyword>
<keyword evidence="7" id="KW-0732">Signal</keyword>
<feature type="active site" description="Charge relay system" evidence="5">
    <location>
        <position position="412"/>
    </location>
</feature>
<dbReference type="Proteomes" id="UP000824633">
    <property type="component" value="Chromosome"/>
</dbReference>
<dbReference type="PANTHER" id="PTHR43806">
    <property type="entry name" value="PEPTIDASE S8"/>
    <property type="match status" value="1"/>
</dbReference>
<dbReference type="PRINTS" id="PR00723">
    <property type="entry name" value="SUBTILISIN"/>
</dbReference>
<dbReference type="InterPro" id="IPR008357">
    <property type="entry name" value="Lanit_process"/>
</dbReference>
<dbReference type="Gene3D" id="3.40.50.200">
    <property type="entry name" value="Peptidase S8/S53 domain"/>
    <property type="match status" value="1"/>
</dbReference>
<dbReference type="RefSeq" id="WP_224035477.1">
    <property type="nucleotide sequence ID" value="NZ_AP024849.1"/>
</dbReference>
<dbReference type="InterPro" id="IPR023827">
    <property type="entry name" value="Peptidase_S8_Asp-AS"/>
</dbReference>
<dbReference type="SUPFAM" id="SSF52743">
    <property type="entry name" value="Subtilisin-like"/>
    <property type="match status" value="1"/>
</dbReference>
<evidence type="ECO:0000256" key="6">
    <source>
        <dbReference type="RuleBase" id="RU003355"/>
    </source>
</evidence>
<dbReference type="EMBL" id="AP024849">
    <property type="protein sequence ID" value="BCZ49285.1"/>
    <property type="molecule type" value="Genomic_DNA"/>
</dbReference>
<dbReference type="PROSITE" id="PS00138">
    <property type="entry name" value="SUBTILASE_SER"/>
    <property type="match status" value="1"/>
</dbReference>
<feature type="active site" description="Charge relay system" evidence="5">
    <location>
        <position position="159"/>
    </location>
</feature>
<feature type="active site" description="Charge relay system" evidence="5">
    <location>
        <position position="203"/>
    </location>
</feature>
<dbReference type="Pfam" id="PF00082">
    <property type="entry name" value="Peptidase_S8"/>
    <property type="match status" value="1"/>
</dbReference>
<dbReference type="InterPro" id="IPR000209">
    <property type="entry name" value="Peptidase_S8/S53_dom"/>
</dbReference>
<dbReference type="InterPro" id="IPR023828">
    <property type="entry name" value="Peptidase_S8_Ser-AS"/>
</dbReference>
<evidence type="ECO:0000256" key="3">
    <source>
        <dbReference type="ARBA" id="ARBA00022801"/>
    </source>
</evidence>
<evidence type="ECO:0000256" key="1">
    <source>
        <dbReference type="ARBA" id="ARBA00011073"/>
    </source>
</evidence>
<evidence type="ECO:0000259" key="8">
    <source>
        <dbReference type="Pfam" id="PF00082"/>
    </source>
</evidence>